<dbReference type="PANTHER" id="PTHR46558:SF4">
    <property type="entry name" value="DNA-BIDING PHAGE PROTEIN"/>
    <property type="match status" value="1"/>
</dbReference>
<protein>
    <submittedName>
        <fullName evidence="3">Helix-turn-helix domain protein</fullName>
    </submittedName>
</protein>
<evidence type="ECO:0000259" key="2">
    <source>
        <dbReference type="PROSITE" id="PS50943"/>
    </source>
</evidence>
<dbReference type="Pfam" id="PF01381">
    <property type="entry name" value="HTH_3"/>
    <property type="match status" value="1"/>
</dbReference>
<dbReference type="SUPFAM" id="SSF47413">
    <property type="entry name" value="lambda repressor-like DNA-binding domains"/>
    <property type="match status" value="1"/>
</dbReference>
<dbReference type="EMBL" id="BK032878">
    <property type="protein sequence ID" value="DAF65344.1"/>
    <property type="molecule type" value="Genomic_DNA"/>
</dbReference>
<feature type="domain" description="HTH cro/C1-type" evidence="2">
    <location>
        <begin position="5"/>
        <end position="61"/>
    </location>
</feature>
<reference evidence="3" key="1">
    <citation type="journal article" date="2021" name="Proc. Natl. Acad. Sci. U.S.A.">
        <title>A Catalog of Tens of Thousands of Viruses from Human Metagenomes Reveals Hidden Associations with Chronic Diseases.</title>
        <authorList>
            <person name="Tisza M.J."/>
            <person name="Buck C.B."/>
        </authorList>
    </citation>
    <scope>NUCLEOTIDE SEQUENCE</scope>
    <source>
        <strain evidence="3">CtbbV81</strain>
    </source>
</reference>
<organism evidence="3">
    <name type="scientific">Siphoviridae sp. ctbbV81</name>
    <dbReference type="NCBI Taxonomy" id="2827900"/>
    <lineage>
        <taxon>Viruses</taxon>
        <taxon>Duplodnaviria</taxon>
        <taxon>Heunggongvirae</taxon>
        <taxon>Uroviricota</taxon>
        <taxon>Caudoviricetes</taxon>
    </lineage>
</organism>
<dbReference type="Gene3D" id="1.10.260.40">
    <property type="entry name" value="lambda repressor-like DNA-binding domains"/>
    <property type="match status" value="1"/>
</dbReference>
<name>A0A8S5TQD5_9CAUD</name>
<proteinExistence type="predicted"/>
<dbReference type="InterPro" id="IPR001387">
    <property type="entry name" value="Cro/C1-type_HTH"/>
</dbReference>
<dbReference type="PANTHER" id="PTHR46558">
    <property type="entry name" value="TRACRIPTIONAL REGULATORY PROTEIN-RELATED-RELATED"/>
    <property type="match status" value="1"/>
</dbReference>
<dbReference type="PROSITE" id="PS50943">
    <property type="entry name" value="HTH_CROC1"/>
    <property type="match status" value="1"/>
</dbReference>
<evidence type="ECO:0000256" key="1">
    <source>
        <dbReference type="ARBA" id="ARBA00023125"/>
    </source>
</evidence>
<dbReference type="GO" id="GO:0003677">
    <property type="term" value="F:DNA binding"/>
    <property type="evidence" value="ECO:0007669"/>
    <property type="project" value="UniProtKB-KW"/>
</dbReference>
<dbReference type="InterPro" id="IPR010982">
    <property type="entry name" value="Lambda_DNA-bd_dom_sf"/>
</dbReference>
<evidence type="ECO:0000313" key="3">
    <source>
        <dbReference type="EMBL" id="DAF65344.1"/>
    </source>
</evidence>
<dbReference type="SMART" id="SM00530">
    <property type="entry name" value="HTH_XRE"/>
    <property type="match status" value="1"/>
</dbReference>
<accession>A0A8S5TQD5</accession>
<sequence>MKDRLKQIRKEDPHGKTQDTFAEFLGISKQNISSYEMGRRKPSDGIIQLICSKCNINEEWLRSGTGKKDISISKNDEISKLFGNVLKLNDNNFKYRLINALAKLDDSGWDELEKLIDMISKK</sequence>
<dbReference type="CDD" id="cd00093">
    <property type="entry name" value="HTH_XRE"/>
    <property type="match status" value="1"/>
</dbReference>
<keyword evidence="1" id="KW-0238">DNA-binding</keyword>